<proteinExistence type="predicted"/>
<name>A0A4Z2I0K7_9TELE</name>
<evidence type="ECO:0000256" key="1">
    <source>
        <dbReference type="SAM" id="MobiDB-lite"/>
    </source>
</evidence>
<organism evidence="2 3">
    <name type="scientific">Liparis tanakae</name>
    <name type="common">Tanaka's snailfish</name>
    <dbReference type="NCBI Taxonomy" id="230148"/>
    <lineage>
        <taxon>Eukaryota</taxon>
        <taxon>Metazoa</taxon>
        <taxon>Chordata</taxon>
        <taxon>Craniata</taxon>
        <taxon>Vertebrata</taxon>
        <taxon>Euteleostomi</taxon>
        <taxon>Actinopterygii</taxon>
        <taxon>Neopterygii</taxon>
        <taxon>Teleostei</taxon>
        <taxon>Neoteleostei</taxon>
        <taxon>Acanthomorphata</taxon>
        <taxon>Eupercaria</taxon>
        <taxon>Perciformes</taxon>
        <taxon>Cottioidei</taxon>
        <taxon>Cottales</taxon>
        <taxon>Liparidae</taxon>
        <taxon>Liparis</taxon>
    </lineage>
</organism>
<sequence length="176" mass="19433">MFAEGQSLSPVWAEPRRVGCPHSAWHRGLDCLLKPMEPGCIAGAPLRNGSGEELGNVTLRERIVSPTREDENKELPRGLVHNTSVVRVHFISRMPCPNHRSRRLILRPPEAPQAVPRRQERGNKETPPSLPPRAEGKQQSAKVYSRAPDLSAVSEALSLAGLVKTDKPLYVTNSND</sequence>
<accession>A0A4Z2I0K7</accession>
<evidence type="ECO:0000313" key="2">
    <source>
        <dbReference type="EMBL" id="TNN71341.1"/>
    </source>
</evidence>
<feature type="region of interest" description="Disordered" evidence="1">
    <location>
        <begin position="101"/>
        <end position="148"/>
    </location>
</feature>
<evidence type="ECO:0000313" key="3">
    <source>
        <dbReference type="Proteomes" id="UP000314294"/>
    </source>
</evidence>
<dbReference type="EMBL" id="SRLO01000151">
    <property type="protein sequence ID" value="TNN71341.1"/>
    <property type="molecule type" value="Genomic_DNA"/>
</dbReference>
<protein>
    <submittedName>
        <fullName evidence="2">Uncharacterized protein</fullName>
    </submittedName>
</protein>
<gene>
    <name evidence="2" type="ORF">EYF80_018419</name>
</gene>
<keyword evidence="3" id="KW-1185">Reference proteome</keyword>
<dbReference type="AlphaFoldDB" id="A0A4Z2I0K7"/>
<dbReference type="Proteomes" id="UP000314294">
    <property type="component" value="Unassembled WGS sequence"/>
</dbReference>
<reference evidence="2 3" key="1">
    <citation type="submission" date="2019-03" db="EMBL/GenBank/DDBJ databases">
        <title>First draft genome of Liparis tanakae, snailfish: a comprehensive survey of snailfish specific genes.</title>
        <authorList>
            <person name="Kim W."/>
            <person name="Song I."/>
            <person name="Jeong J.-H."/>
            <person name="Kim D."/>
            <person name="Kim S."/>
            <person name="Ryu S."/>
            <person name="Song J.Y."/>
            <person name="Lee S.K."/>
        </authorList>
    </citation>
    <scope>NUCLEOTIDE SEQUENCE [LARGE SCALE GENOMIC DNA]</scope>
    <source>
        <tissue evidence="2">Muscle</tissue>
    </source>
</reference>
<comment type="caution">
    <text evidence="2">The sequence shown here is derived from an EMBL/GenBank/DDBJ whole genome shotgun (WGS) entry which is preliminary data.</text>
</comment>